<dbReference type="SUPFAM" id="SSF56024">
    <property type="entry name" value="Phospholipase D/nuclease"/>
    <property type="match status" value="2"/>
</dbReference>
<evidence type="ECO:0000259" key="7">
    <source>
        <dbReference type="PROSITE" id="PS50035"/>
    </source>
</evidence>
<feature type="domain" description="PLD phosphodiesterase" evidence="7">
    <location>
        <begin position="202"/>
        <end position="229"/>
    </location>
</feature>
<dbReference type="Gene3D" id="3.30.870.10">
    <property type="entry name" value="Endonuclease Chain A"/>
    <property type="match status" value="3"/>
</dbReference>
<dbReference type="PROSITE" id="PS50035">
    <property type="entry name" value="PLD"/>
    <property type="match status" value="2"/>
</dbReference>
<dbReference type="GO" id="GO:0009395">
    <property type="term" value="P:phospholipid catabolic process"/>
    <property type="evidence" value="ECO:0007669"/>
    <property type="project" value="TreeGrafter"/>
</dbReference>
<dbReference type="AlphaFoldDB" id="A0A0G2F9P5"/>
<feature type="compositionally biased region" description="Basic and acidic residues" evidence="6">
    <location>
        <begin position="789"/>
        <end position="814"/>
    </location>
</feature>
<feature type="compositionally biased region" description="Acidic residues" evidence="6">
    <location>
        <begin position="822"/>
        <end position="835"/>
    </location>
</feature>
<evidence type="ECO:0000313" key="9">
    <source>
        <dbReference type="Proteomes" id="UP000034680"/>
    </source>
</evidence>
<gene>
    <name evidence="8" type="ORF">UCDDA912_g08651</name>
</gene>
<dbReference type="GO" id="GO:0006654">
    <property type="term" value="P:phosphatidic acid biosynthetic process"/>
    <property type="evidence" value="ECO:0007669"/>
    <property type="project" value="InterPro"/>
</dbReference>
<keyword evidence="3 5" id="KW-0442">Lipid degradation</keyword>
<dbReference type="InterPro" id="IPR025202">
    <property type="entry name" value="PLD-like_dom"/>
</dbReference>
<sequence length="912" mass="103892">MSSIFKKLEQGLAGVFGSDEEKHSHTHDGAECHADFHAEHAENRYASFAPQTSGHVKWHVDGCAYFWALSEAIEEAKESIFILDWWLSPELFLRRPPAKNNKYRLDNMLRAAAERGVQVRIIVYKEVSQALSCNSEHTKHALEALHENIKVFRHPDHMPSKQDLNAEINTAFHNLTLGAFSLSKMSGDSLKTLYGTHDDVVLFWAHHEKLCLVDHNIAFMGGLDACFGRWDTNTHPIADDHPGNVDAIIFPGQDYNNARVYDFEGVDKWEQNKLDRTKFSRMGWSDISISLVGPIVKSLELHFTDRWNYIWGQKYNFDGNTKYQKLEDSEVSHAPPSRSLLEEGQYEAGQVFGGIQRHFTRGLSRAWGEEPREQRSEDNGAHIQLVRSCCPWSSGHPTEHSIANAYIDAITKAEHFVYMENQFFITATDDEQKPVYNKIGAAIVSRILRAHQAGEKFSVIVAMPAVPAFAGDLRSDGALGTRGIMEFQYNSISRGGHSIIEKLTQAGIVHPDKYISFYNLRNYDRLNTSATMQRAQDESGVQYDDARREFDDHVEAGYDGYSRGEHVEGRLGSQYRRYQEAAQRQDDNTWDTISAAYMDQGPDLNSIPWEGDPESEIDAFVSEELYIHSKVLIADDRLVICGSANLNDRSQLGTHDSEIAVVIEDPTPVRSRMNGEEFTASKFAASLRRQLFRKHLGLLPDQRCDRPDANFHPVTRGPNEYDWGSEADRLVEDPISDDFEQLLRNTARTNTEVFSRVFHNVPNDVVRSWDDYDSFFSKYFIIPGSDEEKELKEKEEKEEKKRLKREAREKREAEGGEGSGKEDDDEDKEEEEEDKKDEGEEKKDDDDKDKPAKVPYGHVVKSEFPGGVQEVKEQLQRIRGTLVEMPLNFLIDVKDIAKSGLSLNGFTEEIYT</sequence>
<protein>
    <recommendedName>
        <fullName evidence="5">Phospholipase</fullName>
        <ecNumber evidence="5">3.1.4.4</ecNumber>
    </recommendedName>
</protein>
<dbReference type="PANTHER" id="PTHR18896:SF186">
    <property type="entry name" value="PHOSPHOLIPASE D"/>
    <property type="match status" value="1"/>
</dbReference>
<comment type="caution">
    <text evidence="8">The sequence shown here is derived from an EMBL/GenBank/DDBJ whole genome shotgun (WGS) entry which is preliminary data.</text>
</comment>
<dbReference type="InterPro" id="IPR015679">
    <property type="entry name" value="PLipase_D_fam"/>
</dbReference>
<dbReference type="GO" id="GO:0004630">
    <property type="term" value="F:phospholipase D activity"/>
    <property type="evidence" value="ECO:0007669"/>
    <property type="project" value="UniProtKB-UniRule"/>
</dbReference>
<dbReference type="CDD" id="cd09138">
    <property type="entry name" value="PLDc_vPLD1_2_yPLD_like_1"/>
    <property type="match status" value="1"/>
</dbReference>
<dbReference type="InterPro" id="IPR001736">
    <property type="entry name" value="PLipase_D/transphosphatidylase"/>
</dbReference>
<feature type="domain" description="PLD phosphodiesterase" evidence="7">
    <location>
        <begin position="623"/>
        <end position="650"/>
    </location>
</feature>
<dbReference type="Pfam" id="PF13091">
    <property type="entry name" value="PLDc_2"/>
    <property type="match status" value="1"/>
</dbReference>
<keyword evidence="9" id="KW-1185">Reference proteome</keyword>
<dbReference type="InterPro" id="IPR016555">
    <property type="entry name" value="PLipase_D_euk"/>
</dbReference>
<evidence type="ECO:0000256" key="2">
    <source>
        <dbReference type="ARBA" id="ARBA00022801"/>
    </source>
</evidence>
<reference evidence="8 9" key="2">
    <citation type="submission" date="2015-05" db="EMBL/GenBank/DDBJ databases">
        <authorList>
            <person name="Morales-Cruz A."/>
            <person name="Amrine K.C."/>
            <person name="Cantu D."/>
        </authorList>
    </citation>
    <scope>NUCLEOTIDE SEQUENCE [LARGE SCALE GENOMIC DNA]</scope>
    <source>
        <strain evidence="8">DA912</strain>
    </source>
</reference>
<dbReference type="EMBL" id="LCUC01000391">
    <property type="protein sequence ID" value="KKY31392.1"/>
    <property type="molecule type" value="Genomic_DNA"/>
</dbReference>
<dbReference type="GO" id="GO:0035556">
    <property type="term" value="P:intracellular signal transduction"/>
    <property type="evidence" value="ECO:0007669"/>
    <property type="project" value="InterPro"/>
</dbReference>
<proteinExistence type="inferred from homology"/>
<reference evidence="8 9" key="1">
    <citation type="submission" date="2015-05" db="EMBL/GenBank/DDBJ databases">
        <title>Distinctive expansion of gene families associated with plant cell wall degradation and secondary metabolism in the genomes of grapevine trunk pathogens.</title>
        <authorList>
            <person name="Lawrence D.P."/>
            <person name="Travadon R."/>
            <person name="Rolshausen P.E."/>
            <person name="Baumgartner K."/>
        </authorList>
    </citation>
    <scope>NUCLEOTIDE SEQUENCE [LARGE SCALE GENOMIC DNA]</scope>
    <source>
        <strain evidence="8">DA912</strain>
    </source>
</reference>
<evidence type="ECO:0000256" key="5">
    <source>
        <dbReference type="PIRNR" id="PIRNR009376"/>
    </source>
</evidence>
<evidence type="ECO:0000256" key="3">
    <source>
        <dbReference type="ARBA" id="ARBA00022963"/>
    </source>
</evidence>
<comment type="similarity">
    <text evidence="5">Belongs to the phospholipase D family.</text>
</comment>
<evidence type="ECO:0000256" key="4">
    <source>
        <dbReference type="ARBA" id="ARBA00023098"/>
    </source>
</evidence>
<keyword evidence="4" id="KW-0443">Lipid metabolism</keyword>
<keyword evidence="2 5" id="KW-0378">Hydrolase</keyword>
<dbReference type="OrthoDB" id="14911at2759"/>
<keyword evidence="1" id="KW-0677">Repeat</keyword>
<dbReference type="SMART" id="SM00155">
    <property type="entry name" value="PLDc"/>
    <property type="match status" value="2"/>
</dbReference>
<organism evidence="8 9">
    <name type="scientific">Diaporthe ampelina</name>
    <dbReference type="NCBI Taxonomy" id="1214573"/>
    <lineage>
        <taxon>Eukaryota</taxon>
        <taxon>Fungi</taxon>
        <taxon>Dikarya</taxon>
        <taxon>Ascomycota</taxon>
        <taxon>Pezizomycotina</taxon>
        <taxon>Sordariomycetes</taxon>
        <taxon>Sordariomycetidae</taxon>
        <taxon>Diaporthales</taxon>
        <taxon>Diaporthaceae</taxon>
        <taxon>Diaporthe</taxon>
    </lineage>
</organism>
<dbReference type="FunFam" id="3.30.870.10:FF:000032">
    <property type="entry name" value="Phospholipase"/>
    <property type="match status" value="1"/>
</dbReference>
<name>A0A0G2F9P5_9PEZI</name>
<evidence type="ECO:0000256" key="6">
    <source>
        <dbReference type="SAM" id="MobiDB-lite"/>
    </source>
</evidence>
<feature type="region of interest" description="Disordered" evidence="6">
    <location>
        <begin position="788"/>
        <end position="861"/>
    </location>
</feature>
<dbReference type="STRING" id="1214573.A0A0G2F9P5"/>
<dbReference type="CDD" id="cd09141">
    <property type="entry name" value="PLDc_vPLD1_2_yPLD_like_2"/>
    <property type="match status" value="1"/>
</dbReference>
<dbReference type="PIRSF" id="PIRSF009376">
    <property type="entry name" value="Phospholipase_D_euk"/>
    <property type="match status" value="1"/>
</dbReference>
<evidence type="ECO:0000313" key="8">
    <source>
        <dbReference type="EMBL" id="KKY31392.1"/>
    </source>
</evidence>
<dbReference type="EC" id="3.1.4.4" evidence="5"/>
<dbReference type="Proteomes" id="UP000034680">
    <property type="component" value="Unassembled WGS sequence"/>
</dbReference>
<dbReference type="PANTHER" id="PTHR18896">
    <property type="entry name" value="PHOSPHOLIPASE D"/>
    <property type="match status" value="1"/>
</dbReference>
<accession>A0A0G2F9P5</accession>
<comment type="catalytic activity">
    <reaction evidence="5">
        <text>a 1,2-diacyl-sn-glycero-3-phosphocholine + H2O = a 1,2-diacyl-sn-glycero-3-phosphate + choline + H(+)</text>
        <dbReference type="Rhea" id="RHEA:14445"/>
        <dbReference type="ChEBI" id="CHEBI:15354"/>
        <dbReference type="ChEBI" id="CHEBI:15377"/>
        <dbReference type="ChEBI" id="CHEBI:15378"/>
        <dbReference type="ChEBI" id="CHEBI:57643"/>
        <dbReference type="ChEBI" id="CHEBI:58608"/>
        <dbReference type="EC" id="3.1.4.4"/>
    </reaction>
</comment>
<evidence type="ECO:0000256" key="1">
    <source>
        <dbReference type="ARBA" id="ARBA00022737"/>
    </source>
</evidence>